<feature type="compositionally biased region" description="Basic residues" evidence="1">
    <location>
        <begin position="33"/>
        <end position="43"/>
    </location>
</feature>
<dbReference type="EMBL" id="VEVO01000005">
    <property type="protein sequence ID" value="KAF0041794.1"/>
    <property type="molecule type" value="Genomic_DNA"/>
</dbReference>
<accession>A0A6A4TEZ1</accession>
<organism evidence="2 3">
    <name type="scientific">Scophthalmus maximus</name>
    <name type="common">Turbot</name>
    <name type="synonym">Psetta maxima</name>
    <dbReference type="NCBI Taxonomy" id="52904"/>
    <lineage>
        <taxon>Eukaryota</taxon>
        <taxon>Metazoa</taxon>
        <taxon>Chordata</taxon>
        <taxon>Craniata</taxon>
        <taxon>Vertebrata</taxon>
        <taxon>Euteleostomi</taxon>
        <taxon>Actinopterygii</taxon>
        <taxon>Neopterygii</taxon>
        <taxon>Teleostei</taxon>
        <taxon>Neoteleostei</taxon>
        <taxon>Acanthomorphata</taxon>
        <taxon>Carangaria</taxon>
        <taxon>Pleuronectiformes</taxon>
        <taxon>Pleuronectoidei</taxon>
        <taxon>Scophthalmidae</taxon>
        <taxon>Scophthalmus</taxon>
    </lineage>
</organism>
<feature type="region of interest" description="Disordered" evidence="1">
    <location>
        <begin position="1"/>
        <end position="67"/>
    </location>
</feature>
<evidence type="ECO:0000256" key="1">
    <source>
        <dbReference type="SAM" id="MobiDB-lite"/>
    </source>
</evidence>
<dbReference type="Proteomes" id="UP000438429">
    <property type="component" value="Unassembled WGS sequence"/>
</dbReference>
<gene>
    <name evidence="2" type="ORF">F2P81_005326</name>
</gene>
<dbReference type="AlphaFoldDB" id="A0A6A4TEZ1"/>
<feature type="region of interest" description="Disordered" evidence="1">
    <location>
        <begin position="96"/>
        <end position="136"/>
    </location>
</feature>
<protein>
    <submittedName>
        <fullName evidence="2">Uncharacterized protein</fullName>
    </submittedName>
</protein>
<evidence type="ECO:0000313" key="2">
    <source>
        <dbReference type="EMBL" id="KAF0041794.1"/>
    </source>
</evidence>
<comment type="caution">
    <text evidence="2">The sequence shown here is derived from an EMBL/GenBank/DDBJ whole genome shotgun (WGS) entry which is preliminary data.</text>
</comment>
<reference evidence="2 3" key="1">
    <citation type="submission" date="2019-06" db="EMBL/GenBank/DDBJ databases">
        <title>Draft genomes of female and male turbot (Scophthalmus maximus).</title>
        <authorList>
            <person name="Xu H."/>
            <person name="Xu X.-W."/>
            <person name="Shao C."/>
            <person name="Chen S."/>
        </authorList>
    </citation>
    <scope>NUCLEOTIDE SEQUENCE [LARGE SCALE GENOMIC DNA]</scope>
    <source>
        <strain evidence="2">Ysfricsl-2016a</strain>
        <tissue evidence="2">Blood</tissue>
    </source>
</reference>
<proteinExistence type="predicted"/>
<evidence type="ECO:0000313" key="3">
    <source>
        <dbReference type="Proteomes" id="UP000438429"/>
    </source>
</evidence>
<sequence length="136" mass="14613">MSLQRMALVSEHAVQGLERARRLTPSPPSASRSRCRRKKKSIHSKTINRSGSRRNRRVTRVQAPPDLQASRLQQILFGLPIAEKHLQDANVNKLPAAAAADDDDSSTTSSVDGKGLGTSEGCDSAATPRSASGEVK</sequence>
<name>A0A6A4TEZ1_SCOMX</name>